<proteinExistence type="inferred from homology"/>
<feature type="domain" description="Ketosynthase family 3 (KS3)" evidence="4">
    <location>
        <begin position="1"/>
        <end position="396"/>
    </location>
</feature>
<dbReference type="InterPro" id="IPR016039">
    <property type="entry name" value="Thiolase-like"/>
</dbReference>
<dbReference type="Gene3D" id="3.40.47.10">
    <property type="match status" value="1"/>
</dbReference>
<dbReference type="eggNOG" id="COG0304">
    <property type="taxonomic scope" value="Bacteria"/>
</dbReference>
<dbReference type="SUPFAM" id="SSF53901">
    <property type="entry name" value="Thiolase-like"/>
    <property type="match status" value="1"/>
</dbReference>
<accession>V8QUH1</accession>
<dbReference type="PATRIC" id="fig|1424334.3.peg.1219"/>
<dbReference type="SMART" id="SM00825">
    <property type="entry name" value="PKS_KS"/>
    <property type="match status" value="1"/>
</dbReference>
<dbReference type="Pfam" id="PF02801">
    <property type="entry name" value="Ketoacyl-synt_C"/>
    <property type="match status" value="1"/>
</dbReference>
<keyword evidence="2 3" id="KW-0808">Transferase</keyword>
<evidence type="ECO:0000256" key="2">
    <source>
        <dbReference type="ARBA" id="ARBA00022679"/>
    </source>
</evidence>
<keyword evidence="6" id="KW-1185">Reference proteome</keyword>
<name>V8QUH1_9BURK</name>
<evidence type="ECO:0000313" key="6">
    <source>
        <dbReference type="Proteomes" id="UP000018733"/>
    </source>
</evidence>
<dbReference type="InterPro" id="IPR014030">
    <property type="entry name" value="Ketoacyl_synth_N"/>
</dbReference>
<dbReference type="STRING" id="1424334.W822_06105"/>
<dbReference type="InterPro" id="IPR018201">
    <property type="entry name" value="Ketoacyl_synth_AS"/>
</dbReference>
<dbReference type="NCBIfam" id="NF006618">
    <property type="entry name" value="PRK09185.1"/>
    <property type="match status" value="1"/>
</dbReference>
<dbReference type="PANTHER" id="PTHR11712:SF320">
    <property type="entry name" value="BETA-KETOACYL SYNTHASE"/>
    <property type="match status" value="1"/>
</dbReference>
<dbReference type="GO" id="GO:0006633">
    <property type="term" value="P:fatty acid biosynthetic process"/>
    <property type="evidence" value="ECO:0007669"/>
    <property type="project" value="InterPro"/>
</dbReference>
<evidence type="ECO:0000259" key="4">
    <source>
        <dbReference type="PROSITE" id="PS52004"/>
    </source>
</evidence>
<dbReference type="GO" id="GO:0004315">
    <property type="term" value="F:3-oxoacyl-[acyl-carrier-protein] synthase activity"/>
    <property type="evidence" value="ECO:0007669"/>
    <property type="project" value="InterPro"/>
</dbReference>
<dbReference type="PROSITE" id="PS52004">
    <property type="entry name" value="KS3_2"/>
    <property type="match status" value="1"/>
</dbReference>
<dbReference type="PROSITE" id="PS00606">
    <property type="entry name" value="KS3_1"/>
    <property type="match status" value="1"/>
</dbReference>
<dbReference type="PANTHER" id="PTHR11712">
    <property type="entry name" value="POLYKETIDE SYNTHASE-RELATED"/>
    <property type="match status" value="1"/>
</dbReference>
<dbReference type="EMBL" id="AYXT01000008">
    <property type="protein sequence ID" value="ETF03571.1"/>
    <property type="molecule type" value="Genomic_DNA"/>
</dbReference>
<sequence length="398" mass="42161">MRSYLSQPATVSSLGLTFADTMQALYSSSASPLAPESQWVKGKTLYTGRPAAPPPALPADTPAQFDTHNNRLMWHAASQLDERILHARSTYGGQRIGVIIGTTTTGVDDNYPAFDAFAREGTWNRDLYRHEYQLLSAPADFLAHHYGLSGPVYSISTACTSGARAIISAHRLLSNDICDAVICGGVDSLARLTINGFDSLQALSAGLANPFSVNRDGINIGEAAALFVMTRNEQDGLPLLGYGNSADAWHMSSPDPKANGAILAIGEALSRAGVQPADIGWINLHGTATELNDSMESLALATCFPQGVPCTSTKPLTGHTLGAAGALEAALLWGVIDRGFNPTGALPAQLWDGQADPAVPPIQITDKTSKWQMQRRLGMSLSFAFGGNNAVLILGERE</sequence>
<dbReference type="InterPro" id="IPR000794">
    <property type="entry name" value="Beta-ketoacyl_synthase"/>
</dbReference>
<gene>
    <name evidence="5" type="ORF">W822_06105</name>
</gene>
<dbReference type="InterPro" id="IPR020841">
    <property type="entry name" value="PKS_Beta-ketoAc_synthase_dom"/>
</dbReference>
<dbReference type="AlphaFoldDB" id="V8QUH1"/>
<evidence type="ECO:0000313" key="5">
    <source>
        <dbReference type="EMBL" id="ETF03571.1"/>
    </source>
</evidence>
<organism evidence="5 6">
    <name type="scientific">Advenella kashmirensis W13003</name>
    <dbReference type="NCBI Taxonomy" id="1424334"/>
    <lineage>
        <taxon>Bacteria</taxon>
        <taxon>Pseudomonadati</taxon>
        <taxon>Pseudomonadota</taxon>
        <taxon>Betaproteobacteria</taxon>
        <taxon>Burkholderiales</taxon>
        <taxon>Alcaligenaceae</taxon>
    </lineage>
</organism>
<dbReference type="Proteomes" id="UP000018733">
    <property type="component" value="Unassembled WGS sequence"/>
</dbReference>
<reference evidence="5 6" key="1">
    <citation type="journal article" date="2014" name="Genome Announc.">
        <title>Draft Genome Sequence of Advenella kashmirensis Strain W13003, a Polycyclic Aromatic Hydrocarbon-Degrading Bacterium.</title>
        <authorList>
            <person name="Wang X."/>
            <person name="Jin D."/>
            <person name="Zhou L."/>
            <person name="Wu L."/>
            <person name="An W."/>
            <person name="Zhao L."/>
        </authorList>
    </citation>
    <scope>NUCLEOTIDE SEQUENCE [LARGE SCALE GENOMIC DNA]</scope>
    <source>
        <strain evidence="5 6">W13003</strain>
    </source>
</reference>
<evidence type="ECO:0000256" key="1">
    <source>
        <dbReference type="ARBA" id="ARBA00008467"/>
    </source>
</evidence>
<dbReference type="HOGENOM" id="CLU_000022_69_0_4"/>
<dbReference type="OrthoDB" id="9808669at2"/>
<dbReference type="InterPro" id="IPR014031">
    <property type="entry name" value="Ketoacyl_synth_C"/>
</dbReference>
<comment type="similarity">
    <text evidence="1 3">Belongs to the thiolase-like superfamily. Beta-ketoacyl-ACP synthases family.</text>
</comment>
<comment type="caution">
    <text evidence="5">The sequence shown here is derived from an EMBL/GenBank/DDBJ whole genome shotgun (WGS) entry which is preliminary data.</text>
</comment>
<dbReference type="Pfam" id="PF00109">
    <property type="entry name" value="ketoacyl-synt"/>
    <property type="match status" value="1"/>
</dbReference>
<protein>
    <submittedName>
        <fullName evidence="5">3-oxoacyl-ACP synthase</fullName>
    </submittedName>
</protein>
<evidence type="ECO:0000256" key="3">
    <source>
        <dbReference type="RuleBase" id="RU003694"/>
    </source>
</evidence>
<dbReference type="GO" id="GO:0005829">
    <property type="term" value="C:cytosol"/>
    <property type="evidence" value="ECO:0007669"/>
    <property type="project" value="TreeGrafter"/>
</dbReference>